<feature type="transmembrane region" description="Helical" evidence="2">
    <location>
        <begin position="163"/>
        <end position="186"/>
    </location>
</feature>
<keyword evidence="2" id="KW-1133">Transmembrane helix</keyword>
<feature type="transmembrane region" description="Helical" evidence="2">
    <location>
        <begin position="262"/>
        <end position="283"/>
    </location>
</feature>
<dbReference type="PANTHER" id="PTHR31600">
    <property type="entry name" value="TINY MACROCYSTS PROTEIN B-RELATED"/>
    <property type="match status" value="1"/>
</dbReference>
<sequence>MSEQNNKHSKPSRFSYACLSLIYFIDAGQVLRALILPEFGWSPDIVALAAELDFINIFFYLIPFPPISRHIFFLLAVGLVSLTFINTVIVIQMFKRGKTSHLWMVMTLRVLVSTLVTAFFMSIVRWLLFPIDCRQTDSASPDTISSWLVFEAAPCRPWGTAEIAATVPALCLCVLFIFFSVTTSVFSFEVNPLSQVAGDCITGRVEAAWCTVRISVAFIFIYQAYITPIGALVVLCLHASFVFALHLKILPYHVHWFNLIRGGIYASVIWAAFSSIMVVSFSKGDGASTAQWALLAVGPICFIAGLLITSHKRAQLMSTVRRLREDSLGPTQFGTHQPGPSIRYDRKRRDPFSEFFDSDSKLSRAFGSAHAAHACIRNLLHEKDERDIPLLTYLFERAMEEYPHSQDLLMLHLIFLRFVFRGTHPSTWKEKETKLSNSDLRLDLKYALYSVDRKALNYEAGIGLGQDSMSAINMMEVTRKLEHARKRHQECIALLRGLWKMAEKSKRESTLTMADNVLAAFAKTSETVSQTQKMYEDLLLKFPGSMSLHREYANFCDIILSDFDQSAKYQSGAEVLEAGDIGNHYDETRSIVKSVQSSTSSHRSMQRHFVDSWSHAVMLSQRRALLKLKWMVISLGFSLLVLSTVGFVIFDQYLLSTISEIRLSFLDRTMSYLQTGINSCITLRHMRLFNETDVSFNSQVLTAKSNLQSYSNIMRQMHTLNYISPPSQRVADFFLDESWTKKTVVGGESGYESVSANFWDLMNDFISSILASSQIPIAIIQNSDFSLSTMNVQQRAVSFIYDNFWELNSSLEDFYGVMLSEIGLLQYISDIVVYTLLSASLAQLCLISWAILQGVNSIFPSSQHSLVGGNFVHSLPSDVLQKLHNFYLTSERNLAMMQDETAAKEFLEQAEDRDGRSDDVQDNEDQVDVGLQESTGGIYSETTLSNGGVILDHIQGSGELHEQSGSESDRDPSDLCFLEEGGDGFGDYCGTVFCNLEKNVCQNLAELVSYPPSAGSGSLDVVRTGTSKKVVPAAGDSSQRKLSPMEVDDKICEMGDSEAMTEGLLEQLVASGEESDSAFSNYSSEAAGMSESDQVSSRTSSRVSPGRVQDENHSDMSRNTSNLTQSYDSPSSEHSTGGVEQGGPVNGQMLMNQITSTSALRISKSDLVKSMHSVGQMFSSRLGKDNVQAAAAIASPDSQPRYPVQASNETSFNLLLACRSQAKLAWYFRVSAHRASLAVLIGLCCCVWLFPVRTFPAVINTANLIRGVRRSAGTILLSGYVVRELILADGFSRMSTSALYAQSAKCRDNLLLQVDAFRFGGYIDAEKNYIRMGADFIGASARDRYNAIMYQNGCPWRKDPSNCSTQYWQQAEEQGLYKFLLQYHSALSIVLANYRPDPTGPGFFESRFDYIITDQKRVEILSNDFAVAFILEVRLCYLSSSVPFDIKHEIFSFLPNSGQFLFAYLLF</sequence>
<evidence type="ECO:0000259" key="3">
    <source>
        <dbReference type="Pfam" id="PF25474"/>
    </source>
</evidence>
<proteinExistence type="predicted"/>
<feature type="transmembrane region" description="Helical" evidence="2">
    <location>
        <begin position="46"/>
        <end position="65"/>
    </location>
</feature>
<feature type="transmembrane region" description="Helical" evidence="2">
    <location>
        <begin position="14"/>
        <end position="34"/>
    </location>
</feature>
<feature type="transmembrane region" description="Helical" evidence="2">
    <location>
        <begin position="628"/>
        <end position="650"/>
    </location>
</feature>
<feature type="transmembrane region" description="Helical" evidence="2">
    <location>
        <begin position="106"/>
        <end position="128"/>
    </location>
</feature>
<evidence type="ECO:0000256" key="1">
    <source>
        <dbReference type="SAM" id="MobiDB-lite"/>
    </source>
</evidence>
<gene>
    <name evidence="4" type="ORF">CCUR1050_LOCUS20120</name>
</gene>
<dbReference type="EMBL" id="HBEZ01036657">
    <property type="protein sequence ID" value="CAD8642436.1"/>
    <property type="molecule type" value="Transcribed_RNA"/>
</dbReference>
<name>A0A7S0QPM3_9CRYP</name>
<dbReference type="InterPro" id="IPR057352">
    <property type="entry name" value="TPR_TmcB/C"/>
</dbReference>
<evidence type="ECO:0000256" key="2">
    <source>
        <dbReference type="SAM" id="Phobius"/>
    </source>
</evidence>
<organism evidence="4">
    <name type="scientific">Cryptomonas curvata</name>
    <dbReference type="NCBI Taxonomy" id="233186"/>
    <lineage>
        <taxon>Eukaryota</taxon>
        <taxon>Cryptophyceae</taxon>
        <taxon>Cryptomonadales</taxon>
        <taxon>Cryptomonadaceae</taxon>
        <taxon>Cryptomonas</taxon>
    </lineage>
</organism>
<feature type="transmembrane region" description="Helical" evidence="2">
    <location>
        <begin position="289"/>
        <end position="308"/>
    </location>
</feature>
<evidence type="ECO:0000313" key="4">
    <source>
        <dbReference type="EMBL" id="CAD8642436.1"/>
    </source>
</evidence>
<dbReference type="Pfam" id="PF25474">
    <property type="entry name" value="TPR_TmcB"/>
    <property type="match status" value="1"/>
</dbReference>
<keyword evidence="2" id="KW-0812">Transmembrane</keyword>
<feature type="transmembrane region" description="Helical" evidence="2">
    <location>
        <begin position="71"/>
        <end position="94"/>
    </location>
</feature>
<keyword evidence="2" id="KW-0472">Membrane</keyword>
<reference evidence="4" key="1">
    <citation type="submission" date="2021-01" db="EMBL/GenBank/DDBJ databases">
        <authorList>
            <person name="Corre E."/>
            <person name="Pelletier E."/>
            <person name="Niang G."/>
            <person name="Scheremetjew M."/>
            <person name="Finn R."/>
            <person name="Kale V."/>
            <person name="Holt S."/>
            <person name="Cochrane G."/>
            <person name="Meng A."/>
            <person name="Brown T."/>
            <person name="Cohen L."/>
        </authorList>
    </citation>
    <scope>NUCLEOTIDE SEQUENCE</scope>
    <source>
        <strain evidence="4">CCAP979/52</strain>
    </source>
</reference>
<feature type="compositionally biased region" description="Polar residues" evidence="1">
    <location>
        <begin position="1117"/>
        <end position="1135"/>
    </location>
</feature>
<feature type="compositionally biased region" description="Polar residues" evidence="1">
    <location>
        <begin position="1091"/>
        <end position="1103"/>
    </location>
</feature>
<feature type="transmembrane region" description="Helical" evidence="2">
    <location>
        <begin position="231"/>
        <end position="250"/>
    </location>
</feature>
<dbReference type="InterPro" id="IPR052994">
    <property type="entry name" value="Tiny_macrocysts_regulators"/>
</dbReference>
<accession>A0A7S0QPM3</accession>
<dbReference type="PANTHER" id="PTHR31600:SF2">
    <property type="entry name" value="GAMETE ENRICHED GENE 10 PROTEIN-RELATED"/>
    <property type="match status" value="1"/>
</dbReference>
<protein>
    <recommendedName>
        <fullName evidence="3">TmcB/TmcC TPR repeats domain-containing protein</fullName>
    </recommendedName>
</protein>
<feature type="region of interest" description="Disordered" evidence="1">
    <location>
        <begin position="1085"/>
        <end position="1147"/>
    </location>
</feature>
<feature type="domain" description="TmcB/TmcC TPR repeats" evidence="3">
    <location>
        <begin position="467"/>
        <end position="577"/>
    </location>
</feature>